<reference evidence="2 3" key="1">
    <citation type="submission" date="2018-08" db="EMBL/GenBank/DDBJ databases">
        <title>A genome reference for cultivated species of the human gut microbiota.</title>
        <authorList>
            <person name="Zou Y."/>
            <person name="Xue W."/>
            <person name="Luo G."/>
        </authorList>
    </citation>
    <scope>NUCLEOTIDE SEQUENCE [LARGE SCALE GENOMIC DNA]</scope>
    <source>
        <strain evidence="2 3">TF09-12</strain>
    </source>
</reference>
<accession>A0A3E4Q7F9</accession>
<dbReference type="EMBL" id="QSRD01000236">
    <property type="protein sequence ID" value="RGK87961.1"/>
    <property type="molecule type" value="Genomic_DNA"/>
</dbReference>
<dbReference type="Proteomes" id="UP000260835">
    <property type="component" value="Unassembled WGS sequence"/>
</dbReference>
<evidence type="ECO:0000256" key="1">
    <source>
        <dbReference type="SAM" id="Phobius"/>
    </source>
</evidence>
<keyword evidence="1" id="KW-1133">Transmembrane helix</keyword>
<feature type="non-terminal residue" evidence="2">
    <location>
        <position position="60"/>
    </location>
</feature>
<keyword evidence="1" id="KW-0472">Membrane</keyword>
<keyword evidence="1" id="KW-0812">Transmembrane</keyword>
<protein>
    <submittedName>
        <fullName evidence="2">Uncharacterized protein</fullName>
    </submittedName>
</protein>
<dbReference type="AlphaFoldDB" id="A0A3E4Q7F9"/>
<gene>
    <name evidence="2" type="ORF">DXC89_12225</name>
</gene>
<feature type="transmembrane region" description="Helical" evidence="1">
    <location>
        <begin position="21"/>
        <end position="40"/>
    </location>
</feature>
<evidence type="ECO:0000313" key="3">
    <source>
        <dbReference type="Proteomes" id="UP000260835"/>
    </source>
</evidence>
<comment type="caution">
    <text evidence="2">The sequence shown here is derived from an EMBL/GenBank/DDBJ whole genome shotgun (WGS) entry which is preliminary data.</text>
</comment>
<organism evidence="2 3">
    <name type="scientific">Prevotella disiens</name>
    <dbReference type="NCBI Taxonomy" id="28130"/>
    <lineage>
        <taxon>Bacteria</taxon>
        <taxon>Pseudomonadati</taxon>
        <taxon>Bacteroidota</taxon>
        <taxon>Bacteroidia</taxon>
        <taxon>Bacteroidales</taxon>
        <taxon>Prevotellaceae</taxon>
        <taxon>Prevotella</taxon>
    </lineage>
</organism>
<evidence type="ECO:0000313" key="2">
    <source>
        <dbReference type="EMBL" id="RGK87961.1"/>
    </source>
</evidence>
<name>A0A3E4Q7F9_9BACT</name>
<proteinExistence type="predicted"/>
<sequence>MYSLPANTCYKQRLNMNNKRYIYYMLIICTLFLFSCNYRHKQEITIFYFCGNIEPYRQFD</sequence>